<comment type="caution">
    <text evidence="2">The sequence shown here is derived from an EMBL/GenBank/DDBJ whole genome shotgun (WGS) entry which is preliminary data.</text>
</comment>
<dbReference type="SUPFAM" id="SSF52210">
    <property type="entry name" value="Succinyl-CoA synthetase domains"/>
    <property type="match status" value="2"/>
</dbReference>
<dbReference type="InterPro" id="IPR016102">
    <property type="entry name" value="Succinyl-CoA_synth-like"/>
</dbReference>
<organism evidence="2 3">
    <name type="scientific">Solirubrobacter ginsenosidimutans</name>
    <dbReference type="NCBI Taxonomy" id="490573"/>
    <lineage>
        <taxon>Bacteria</taxon>
        <taxon>Bacillati</taxon>
        <taxon>Actinomycetota</taxon>
        <taxon>Thermoleophilia</taxon>
        <taxon>Solirubrobacterales</taxon>
        <taxon>Solirubrobacteraceae</taxon>
        <taxon>Solirubrobacter</taxon>
    </lineage>
</organism>
<reference evidence="2" key="1">
    <citation type="submission" date="2022-10" db="EMBL/GenBank/DDBJ databases">
        <title>The WGS of Solirubrobacter ginsenosidimutans DSM 21036.</title>
        <authorList>
            <person name="Jiang Z."/>
        </authorList>
    </citation>
    <scope>NUCLEOTIDE SEQUENCE</scope>
    <source>
        <strain evidence="2">DSM 21036</strain>
    </source>
</reference>
<dbReference type="AlphaFoldDB" id="A0A9X3MNW2"/>
<dbReference type="InterPro" id="IPR005811">
    <property type="entry name" value="SUCC_ACL_C"/>
</dbReference>
<evidence type="ECO:0000313" key="3">
    <source>
        <dbReference type="Proteomes" id="UP001149140"/>
    </source>
</evidence>
<feature type="domain" description="ATP-citrate synthase/succinyl-CoA ligase C-terminal" evidence="1">
    <location>
        <begin position="322"/>
        <end position="468"/>
    </location>
</feature>
<keyword evidence="3" id="KW-1185">Reference proteome</keyword>
<evidence type="ECO:0000259" key="1">
    <source>
        <dbReference type="Pfam" id="PF00549"/>
    </source>
</evidence>
<accession>A0A9X3MNW2</accession>
<dbReference type="GO" id="GO:0004775">
    <property type="term" value="F:succinate-CoA ligase (ADP-forming) activity"/>
    <property type="evidence" value="ECO:0007669"/>
    <property type="project" value="TreeGrafter"/>
</dbReference>
<dbReference type="PANTHER" id="PTHR11117">
    <property type="entry name" value="SUCCINYL-COA LIGASE SUBUNIT ALPHA"/>
    <property type="match status" value="1"/>
</dbReference>
<evidence type="ECO:0000313" key="2">
    <source>
        <dbReference type="EMBL" id="MDA0159669.1"/>
    </source>
</evidence>
<protein>
    <recommendedName>
        <fullName evidence="1">ATP-citrate synthase/succinyl-CoA ligase C-terminal domain-containing protein</fullName>
    </recommendedName>
</protein>
<dbReference type="Gene3D" id="3.40.50.261">
    <property type="entry name" value="Succinyl-CoA synthetase domains"/>
    <property type="match status" value="2"/>
</dbReference>
<dbReference type="EMBL" id="JAPDOD010000003">
    <property type="protein sequence ID" value="MDA0159669.1"/>
    <property type="molecule type" value="Genomic_DNA"/>
</dbReference>
<dbReference type="Proteomes" id="UP001149140">
    <property type="component" value="Unassembled WGS sequence"/>
</dbReference>
<dbReference type="Pfam" id="PF00549">
    <property type="entry name" value="Ligase_CoA"/>
    <property type="match status" value="1"/>
</dbReference>
<dbReference type="Gene3D" id="3.40.50.720">
    <property type="entry name" value="NAD(P)-binding Rossmann-like Domain"/>
    <property type="match status" value="1"/>
</dbReference>
<sequence length="472" mass="47838">MSWAVRVVRNRYVDSVRLMKVAKELRAHGRAEVAMGTPANLETLAALGVTCDAGPTDVVIAVEGPESALDAAEREFAAPATAADNGAVAAPPRSLGLARRGLADANVALISVPGEYAAFEAHRALTEGLHVFLFSDHVSEADEVALKRRGVELGLLVMGPGCGTAMLGEVGLGFANVVRAGSVGIVAAAGTGAQETASLLDGAEIGVSQIVGVGGRDLSSEVGGLMFGEAMRLLAADDGTDTLLLVSKPPAREVVQKLGEVDVRGKRVVAAFVGWEGGDAPFEIHPTLAAGAFAAAGVAAPDVGALEAEIDARRTGGRLLGLYSGGSLAHEAVTILEPLLGAIGGNAGHGDDDEGHAIFDLGEEEYTQGRPHPMVDLEVRIGFLERAAASDGLGCVLLDVVIGHGSHADPAGGLAQALRALAGRVPVIAHVCGTDGDPQDASRQARTLREAGVIVAPTNAAAARLAGRALAA</sequence>
<dbReference type="RefSeq" id="WP_270038434.1">
    <property type="nucleotide sequence ID" value="NZ_JAPDOD010000003.1"/>
</dbReference>
<gene>
    <name evidence="2" type="ORF">OM076_05300</name>
</gene>
<dbReference type="GO" id="GO:0004776">
    <property type="term" value="F:succinate-CoA ligase (GDP-forming) activity"/>
    <property type="evidence" value="ECO:0007669"/>
    <property type="project" value="TreeGrafter"/>
</dbReference>
<name>A0A9X3MNW2_9ACTN</name>
<dbReference type="GO" id="GO:0005829">
    <property type="term" value="C:cytosol"/>
    <property type="evidence" value="ECO:0007669"/>
    <property type="project" value="TreeGrafter"/>
</dbReference>
<dbReference type="GO" id="GO:0006099">
    <property type="term" value="P:tricarboxylic acid cycle"/>
    <property type="evidence" value="ECO:0007669"/>
    <property type="project" value="TreeGrafter"/>
</dbReference>
<dbReference type="PANTHER" id="PTHR11117:SF24">
    <property type="entry name" value="PROTEIN FDRA"/>
    <property type="match status" value="1"/>
</dbReference>
<dbReference type="GO" id="GO:0009361">
    <property type="term" value="C:succinate-CoA ligase complex (ADP-forming)"/>
    <property type="evidence" value="ECO:0007669"/>
    <property type="project" value="TreeGrafter"/>
</dbReference>
<proteinExistence type="predicted"/>